<dbReference type="Proteomes" id="UP000249619">
    <property type="component" value="Unassembled WGS sequence"/>
</dbReference>
<accession>A0A364MVS0</accession>
<dbReference type="Gene3D" id="3.40.50.720">
    <property type="entry name" value="NAD(P)-binding Rossmann-like Domain"/>
    <property type="match status" value="1"/>
</dbReference>
<dbReference type="Pfam" id="PF01370">
    <property type="entry name" value="Epimerase"/>
    <property type="match status" value="1"/>
</dbReference>
<dbReference type="EMBL" id="QGDH01000139">
    <property type="protein sequence ID" value="RAR05162.1"/>
    <property type="molecule type" value="Genomic_DNA"/>
</dbReference>
<dbReference type="STRING" id="183478.A0A364MVS0"/>
<organism evidence="4 5">
    <name type="scientific">Stemphylium lycopersici</name>
    <name type="common">Tomato gray leaf spot disease fungus</name>
    <name type="synonym">Thyrospora lycopersici</name>
    <dbReference type="NCBI Taxonomy" id="183478"/>
    <lineage>
        <taxon>Eukaryota</taxon>
        <taxon>Fungi</taxon>
        <taxon>Dikarya</taxon>
        <taxon>Ascomycota</taxon>
        <taxon>Pezizomycotina</taxon>
        <taxon>Dothideomycetes</taxon>
        <taxon>Pleosporomycetidae</taxon>
        <taxon>Pleosporales</taxon>
        <taxon>Pleosporineae</taxon>
        <taxon>Pleosporaceae</taxon>
        <taxon>Stemphylium</taxon>
    </lineage>
</organism>
<name>A0A364MVS0_STELY</name>
<reference evidence="5" key="1">
    <citation type="submission" date="2018-05" db="EMBL/GenBank/DDBJ databases">
        <title>Draft genome sequence of Stemphylium lycopersici strain CIDEFI 213.</title>
        <authorList>
            <person name="Medina R."/>
            <person name="Franco M.E.E."/>
            <person name="Lucentini C.G."/>
            <person name="Saparrat M.C.N."/>
            <person name="Balatti P.A."/>
        </authorList>
    </citation>
    <scope>NUCLEOTIDE SEQUENCE [LARGE SCALE GENOMIC DNA]</scope>
    <source>
        <strain evidence="5">CIDEFI 213</strain>
    </source>
</reference>
<dbReference type="InterPro" id="IPR050425">
    <property type="entry name" value="NAD(P)_dehydrat-like"/>
</dbReference>
<comment type="similarity">
    <text evidence="2">Belongs to the NAD(P)-dependent epimerase/dehydratase family. Dihydroflavonol-4-reductase subfamily.</text>
</comment>
<dbReference type="InterPro" id="IPR001509">
    <property type="entry name" value="Epimerase_deHydtase"/>
</dbReference>
<protein>
    <submittedName>
        <fullName evidence="4">Aldehyde reductase II</fullName>
    </submittedName>
</protein>
<proteinExistence type="inferred from homology"/>
<comment type="caution">
    <text evidence="4">The sequence shown here is derived from an EMBL/GenBank/DDBJ whole genome shotgun (WGS) entry which is preliminary data.</text>
</comment>
<dbReference type="SUPFAM" id="SSF51735">
    <property type="entry name" value="NAD(P)-binding Rossmann-fold domains"/>
    <property type="match status" value="1"/>
</dbReference>
<keyword evidence="5" id="KW-1185">Reference proteome</keyword>
<evidence type="ECO:0000256" key="1">
    <source>
        <dbReference type="ARBA" id="ARBA00023002"/>
    </source>
</evidence>
<gene>
    <name evidence="4" type="ORF">DDE83_007524</name>
</gene>
<evidence type="ECO:0000256" key="2">
    <source>
        <dbReference type="ARBA" id="ARBA00023445"/>
    </source>
</evidence>
<feature type="domain" description="NAD-dependent epimerase/dehydratase" evidence="3">
    <location>
        <begin position="15"/>
        <end position="216"/>
    </location>
</feature>
<dbReference type="InterPro" id="IPR036291">
    <property type="entry name" value="NAD(P)-bd_dom_sf"/>
</dbReference>
<evidence type="ECO:0000313" key="5">
    <source>
        <dbReference type="Proteomes" id="UP000249619"/>
    </source>
</evidence>
<sequence>MFDPSNARLPLGSTIFVTGVTGYIGSWVAHEALSLGYNVRGAVRSLSKAAWLQSHFDSTFGPGRYTQVHLSDSSDSAGFRAGIKGVAGIAHVAVNTARSTEADPYVPNMVSETVEMLKAAHAEPSVRSVVFTSTSLAVAEWGAKGRLDKKQYNEAFIAAAWDPDFQHPSKTFFVYAAAKAASEKAAWAFMDEAKPPFAFNVILPNCNFGPSLVFEKQGWPSTAGFPKALFDGDATMIASIPPMYHIDVRDDARLHVAALLHPDISNDRLWGFADKFTWNTVLAIYRRLWPARSFPTDFPDLEVDQSEAPTESALMALKEVFGQEGWVSLEDSLKDARFDREFVGESQKMDIFN</sequence>
<dbReference type="GO" id="GO:0016616">
    <property type="term" value="F:oxidoreductase activity, acting on the CH-OH group of donors, NAD or NADP as acceptor"/>
    <property type="evidence" value="ECO:0007669"/>
    <property type="project" value="TreeGrafter"/>
</dbReference>
<dbReference type="OrthoDB" id="2735536at2759"/>
<evidence type="ECO:0000313" key="4">
    <source>
        <dbReference type="EMBL" id="RAR05162.1"/>
    </source>
</evidence>
<dbReference type="AlphaFoldDB" id="A0A364MVS0"/>
<dbReference type="PANTHER" id="PTHR10366">
    <property type="entry name" value="NAD DEPENDENT EPIMERASE/DEHYDRATASE"/>
    <property type="match status" value="1"/>
</dbReference>
<evidence type="ECO:0000259" key="3">
    <source>
        <dbReference type="Pfam" id="PF01370"/>
    </source>
</evidence>
<dbReference type="PANTHER" id="PTHR10366:SF562">
    <property type="entry name" value="ALDEHYDE REDUCTASE II (AFU_ORTHOLOGUE AFUA_1G11360)"/>
    <property type="match status" value="1"/>
</dbReference>
<keyword evidence="1" id="KW-0560">Oxidoreductase</keyword>